<evidence type="ECO:0000313" key="1">
    <source>
        <dbReference type="EMBL" id="KAK3257196.1"/>
    </source>
</evidence>
<sequence>MTWKIVFDDDFASEFADLSDGVQVALAANTELLVEFGPKLGRPHADTLSGSKYANMKELRFTAGDGVWRVAFAFDPERKAVLLVAGDKSGGSTKRFYKNLIKTADQRYSRHLAKE</sequence>
<dbReference type="Proteomes" id="UP001190700">
    <property type="component" value="Unassembled WGS sequence"/>
</dbReference>
<name>A0AAE0FD62_9CHLO</name>
<dbReference type="SUPFAM" id="SSF143011">
    <property type="entry name" value="RelE-like"/>
    <property type="match status" value="1"/>
</dbReference>
<proteinExistence type="predicted"/>
<dbReference type="InterPro" id="IPR035093">
    <property type="entry name" value="RelE/ParE_toxin_dom_sf"/>
</dbReference>
<protein>
    <recommendedName>
        <fullName evidence="3">Addiction module toxin RelE</fullName>
    </recommendedName>
</protein>
<evidence type="ECO:0008006" key="3">
    <source>
        <dbReference type="Google" id="ProtNLM"/>
    </source>
</evidence>
<dbReference type="Pfam" id="PF05973">
    <property type="entry name" value="Gp49"/>
    <property type="match status" value="1"/>
</dbReference>
<dbReference type="AlphaFoldDB" id="A0AAE0FD62"/>
<organism evidence="1 2">
    <name type="scientific">Cymbomonas tetramitiformis</name>
    <dbReference type="NCBI Taxonomy" id="36881"/>
    <lineage>
        <taxon>Eukaryota</taxon>
        <taxon>Viridiplantae</taxon>
        <taxon>Chlorophyta</taxon>
        <taxon>Pyramimonadophyceae</taxon>
        <taxon>Pyramimonadales</taxon>
        <taxon>Pyramimonadaceae</taxon>
        <taxon>Cymbomonas</taxon>
    </lineage>
</organism>
<evidence type="ECO:0000313" key="2">
    <source>
        <dbReference type="Proteomes" id="UP001190700"/>
    </source>
</evidence>
<gene>
    <name evidence="1" type="ORF">CYMTET_33711</name>
</gene>
<accession>A0AAE0FD62</accession>
<keyword evidence="2" id="KW-1185">Reference proteome</keyword>
<comment type="caution">
    <text evidence="1">The sequence shown here is derived from an EMBL/GenBank/DDBJ whole genome shotgun (WGS) entry which is preliminary data.</text>
</comment>
<dbReference type="EMBL" id="LGRX02020870">
    <property type="protein sequence ID" value="KAK3257196.1"/>
    <property type="molecule type" value="Genomic_DNA"/>
</dbReference>
<dbReference type="InterPro" id="IPR009241">
    <property type="entry name" value="HigB-like"/>
</dbReference>
<reference evidence="1 2" key="1">
    <citation type="journal article" date="2015" name="Genome Biol. Evol.">
        <title>Comparative Genomics of a Bacterivorous Green Alga Reveals Evolutionary Causalities and Consequences of Phago-Mixotrophic Mode of Nutrition.</title>
        <authorList>
            <person name="Burns J.A."/>
            <person name="Paasch A."/>
            <person name="Narechania A."/>
            <person name="Kim E."/>
        </authorList>
    </citation>
    <scope>NUCLEOTIDE SEQUENCE [LARGE SCALE GENOMIC DNA]</scope>
    <source>
        <strain evidence="1 2">PLY_AMNH</strain>
    </source>
</reference>